<dbReference type="Gene3D" id="1.20.5.190">
    <property type="match status" value="1"/>
</dbReference>
<organism evidence="6 7">
    <name type="scientific">Flemingia macrophylla</name>
    <dbReference type="NCBI Taxonomy" id="520843"/>
    <lineage>
        <taxon>Eukaryota</taxon>
        <taxon>Viridiplantae</taxon>
        <taxon>Streptophyta</taxon>
        <taxon>Embryophyta</taxon>
        <taxon>Tracheophyta</taxon>
        <taxon>Spermatophyta</taxon>
        <taxon>Magnoliopsida</taxon>
        <taxon>eudicotyledons</taxon>
        <taxon>Gunneridae</taxon>
        <taxon>Pentapetalae</taxon>
        <taxon>rosids</taxon>
        <taxon>fabids</taxon>
        <taxon>Fabales</taxon>
        <taxon>Fabaceae</taxon>
        <taxon>Papilionoideae</taxon>
        <taxon>50 kb inversion clade</taxon>
        <taxon>NPAAA clade</taxon>
        <taxon>indigoferoid/millettioid clade</taxon>
        <taxon>Phaseoleae</taxon>
        <taxon>Flemingia</taxon>
    </lineage>
</organism>
<protein>
    <recommendedName>
        <fullName evidence="5">DUF4005 domain-containing protein</fullName>
    </recommendedName>
</protein>
<comment type="caution">
    <text evidence="6">The sequence shown here is derived from an EMBL/GenBank/DDBJ whole genome shotgun (WGS) entry which is preliminary data.</text>
</comment>
<feature type="region of interest" description="Disordered" evidence="4">
    <location>
        <begin position="228"/>
        <end position="248"/>
    </location>
</feature>
<evidence type="ECO:0000256" key="4">
    <source>
        <dbReference type="SAM" id="MobiDB-lite"/>
    </source>
</evidence>
<feature type="compositionally biased region" description="Basic and acidic residues" evidence="4">
    <location>
        <begin position="356"/>
        <end position="365"/>
    </location>
</feature>
<dbReference type="InterPro" id="IPR025064">
    <property type="entry name" value="DUF4005"/>
</dbReference>
<evidence type="ECO:0000313" key="7">
    <source>
        <dbReference type="Proteomes" id="UP001603857"/>
    </source>
</evidence>
<feature type="compositionally biased region" description="Polar residues" evidence="4">
    <location>
        <begin position="230"/>
        <end position="239"/>
    </location>
</feature>
<evidence type="ECO:0000256" key="3">
    <source>
        <dbReference type="ARBA" id="ARBA00024378"/>
    </source>
</evidence>
<feature type="compositionally biased region" description="Polar residues" evidence="4">
    <location>
        <begin position="342"/>
        <end position="353"/>
    </location>
</feature>
<dbReference type="PROSITE" id="PS50096">
    <property type="entry name" value="IQ"/>
    <property type="match status" value="2"/>
</dbReference>
<name>A0ABD1LLE4_9FABA</name>
<feature type="domain" description="DUF4005" evidence="5">
    <location>
        <begin position="299"/>
        <end position="374"/>
    </location>
</feature>
<dbReference type="GO" id="GO:0005516">
    <property type="term" value="F:calmodulin binding"/>
    <property type="evidence" value="ECO:0007669"/>
    <property type="project" value="UniProtKB-KW"/>
</dbReference>
<keyword evidence="7" id="KW-1185">Reference proteome</keyword>
<dbReference type="InterPro" id="IPR000048">
    <property type="entry name" value="IQ_motif_EF-hand-BS"/>
</dbReference>
<dbReference type="EMBL" id="JBGMDY010000009">
    <property type="protein sequence ID" value="KAL2323750.1"/>
    <property type="molecule type" value="Genomic_DNA"/>
</dbReference>
<proteinExistence type="inferred from homology"/>
<dbReference type="PANTHER" id="PTHR32295:SF45">
    <property type="entry name" value="PROTEIN IQ-DOMAIN 19"/>
    <property type="match status" value="1"/>
</dbReference>
<dbReference type="Pfam" id="PF00612">
    <property type="entry name" value="IQ"/>
    <property type="match status" value="2"/>
</dbReference>
<evidence type="ECO:0000259" key="5">
    <source>
        <dbReference type="Pfam" id="PF13178"/>
    </source>
</evidence>
<feature type="region of interest" description="Disordered" evidence="4">
    <location>
        <begin position="342"/>
        <end position="389"/>
    </location>
</feature>
<comment type="subunit">
    <text evidence="3">Binds to multiple calmodulin (CaM) in the presence of Ca(2+) and CaM-like proteins.</text>
</comment>
<keyword evidence="1" id="KW-0112">Calmodulin-binding</keyword>
<evidence type="ECO:0000256" key="1">
    <source>
        <dbReference type="ARBA" id="ARBA00022860"/>
    </source>
</evidence>
<dbReference type="Proteomes" id="UP001603857">
    <property type="component" value="Unassembled WGS sequence"/>
</dbReference>
<dbReference type="SMART" id="SM00015">
    <property type="entry name" value="IQ"/>
    <property type="match status" value="2"/>
</dbReference>
<comment type="similarity">
    <text evidence="2">Belongs to the IQD family.</text>
</comment>
<evidence type="ECO:0000256" key="2">
    <source>
        <dbReference type="ARBA" id="ARBA00024341"/>
    </source>
</evidence>
<gene>
    <name evidence="6" type="ORF">Fmac_028129</name>
</gene>
<evidence type="ECO:0000313" key="6">
    <source>
        <dbReference type="EMBL" id="KAL2323750.1"/>
    </source>
</evidence>
<dbReference type="Pfam" id="PF13178">
    <property type="entry name" value="DUF4005"/>
    <property type="match status" value="1"/>
</dbReference>
<accession>A0ABD1LLE4</accession>
<reference evidence="6 7" key="1">
    <citation type="submission" date="2024-08" db="EMBL/GenBank/DDBJ databases">
        <title>Insights into the chromosomal genome structure of Flemingia macrophylla.</title>
        <authorList>
            <person name="Ding Y."/>
            <person name="Zhao Y."/>
            <person name="Bi W."/>
            <person name="Wu M."/>
            <person name="Zhao G."/>
            <person name="Gong Y."/>
            <person name="Li W."/>
            <person name="Zhang P."/>
        </authorList>
    </citation>
    <scope>NUCLEOTIDE SEQUENCE [LARGE SCALE GENOMIC DNA]</scope>
    <source>
        <strain evidence="6">DYQJB</strain>
        <tissue evidence="6">Leaf</tissue>
    </source>
</reference>
<dbReference type="AlphaFoldDB" id="A0ABD1LLE4"/>
<dbReference type="CDD" id="cd23767">
    <property type="entry name" value="IQCD"/>
    <property type="match status" value="1"/>
</dbReference>
<sequence length="427" mass="47767">MGRTGKWLRSLLTGKRDREKEKEKCATNLCLLNGTGSAENPTTPVSTTTKEKRRWSFRRSSASRELNLAETGVTSSVTVQTVTDAENDQKKYAMVAAAAPDPVICLNPDSNGSSSVEEAAATKIQAVFRSYLARKALCALRGLVKLQALVRGHLVRKQARETLRWMQALVIAQARARAQRARMVSEGNADRNLSPYTITTQDNFFINMYNEMDNDTEESSKIMKMAVCESKSNSRGRNSTTKREFPEQRFSAYYSSNGPYSKEENYNASSPAPSTLTELSPRACSAHFEECSFNTAQSSPYYYSAVSRVDDTKLPFAFPRPAYTETMSYDYPLFPNYMANTESSRAKARSQSAPKARPDSYERQPSRRRASVEGRNVPRPVRMQRSSSHVGVTAQNYQFPWPIKLDRSIVSECGSTSTVLTNSNYCT</sequence>
<dbReference type="PANTHER" id="PTHR32295">
    <property type="entry name" value="IQ-DOMAIN 5-RELATED"/>
    <property type="match status" value="1"/>
</dbReference>